<evidence type="ECO:0000313" key="1">
    <source>
        <dbReference type="EMBL" id="KAI9898927.1"/>
    </source>
</evidence>
<proteinExistence type="predicted"/>
<name>A0ACC0UXQ0_9HYPO</name>
<organism evidence="1 2">
    <name type="scientific">Trichothecium roseum</name>
    <dbReference type="NCBI Taxonomy" id="47278"/>
    <lineage>
        <taxon>Eukaryota</taxon>
        <taxon>Fungi</taxon>
        <taxon>Dikarya</taxon>
        <taxon>Ascomycota</taxon>
        <taxon>Pezizomycotina</taxon>
        <taxon>Sordariomycetes</taxon>
        <taxon>Hypocreomycetidae</taxon>
        <taxon>Hypocreales</taxon>
        <taxon>Hypocreales incertae sedis</taxon>
        <taxon>Trichothecium</taxon>
    </lineage>
</organism>
<evidence type="ECO:0000313" key="2">
    <source>
        <dbReference type="Proteomes" id="UP001163324"/>
    </source>
</evidence>
<protein>
    <submittedName>
        <fullName evidence="1">Uncharacterized protein</fullName>
    </submittedName>
</protein>
<dbReference type="Proteomes" id="UP001163324">
    <property type="component" value="Chromosome 5"/>
</dbReference>
<sequence length="1252" mass="137360">MRKLLGKSAPDNSAADLSVTSAPATNTIAYRPRQSQNALHAVGAPVATFDVSRDRRTVVFAGPHILKTVVLDDPNSFDFRFNEGVDVRAAILPPSGAKSSVSADMLNIRDAKWQGHSNIYTACANGRIFAYDVARIGAGASQPLEYIQIQEDSRQVNSLDINPHASSWLLSGSQDGLARVFETSAPVHSRAGLTFRQRWGTMRCIDSVRQVKWSPGTGTEVACCTDSGVITKWDVRLPTRPILRINAHERACTGISWHPDGEHLISAGADMKVNVWDFSKDADKRQKAKYTLLMPAPIKSIAWRPGLWSATAQSRRVAQIAVSYEDSGPRRYGTSTVQIWDLARPTNPYKEIERFDSSPEAMIWRDQDRLWTVGADGIFNQCDVAYAQKAIDRQSTSAMAFSPKGDVLMFLDERQQRARSRLAVPSKNEPTPRSSYGTSPRTPMLSVSKSDSEEDALGGFLNTKKRNHKRRFSGRSQHPNSTPASHTSSDSARKVLNLEQAIKLTGTFKSQQAMAFGHVPSAKRVPIYQYLSSAYLEILEKELPMVDEEQPLIQRVSTILEQYARVAENASQFRLSQTWRILGFAMSLLLTRRAQYHLEARVNHFQKLKIERPRDGSRTRRGEIAGDQTPRRPSTQSGSNDPRFLGPRSLLSEEIDSTSNVATPRARPADQDEGIDHQDHVYHYGQPLAPITEPESFTIGPSAHPSLANHTRRRLDSEPLSVMSHESDETQKSNTEGYDFYDTEALTNAIDMPNPKEGQSWAHSKDNESAKRERTRVVRHDSTDSYGQIFSISDGSKPSTVQNSYSASNFPRPPVASRESNLTDDSAATNGRVSEKDTSTNSQSEDGRDHSQGSLEDIFPISQTTVTSEGDDTYPSQDGFPSQSSAGQASEGPRNTAASASFRSHPPSPTKASTMQYHPSPHIVESDYLPWPQDPPYPYPLISSPKAPLPPLEPYKLISRALEFESRTSALNASAMVMLLRPLVPDSVIDVYQATAVLRQQHSRLMKMSLFVEAALLRNLCIKGWPAGLPEWGDNYTSIFAPAQENIKVGLACSSCRKPREIDPRDPDATVWTCERCDARMAPCAVCGHRDPETASYSPSELDGESLPEWWYCPGCAHGGHASCLAVWHAPSQGSGWDKFSDGCCPLDGCGHACLPGKYRAEVAASRSEAVAAAAQSTRSALNSGYSTPRGGVRSDAHDVPQSRAVGMAREMVGGSVGGSGAGAGAGVGGIMSSSPRDRERRKSVKFATQDR</sequence>
<reference evidence="1" key="1">
    <citation type="submission" date="2022-10" db="EMBL/GenBank/DDBJ databases">
        <title>Complete Genome of Trichothecium roseum strain YXFP-22015, a Plant Pathogen Isolated from Citrus.</title>
        <authorList>
            <person name="Wang Y."/>
            <person name="Zhu L."/>
        </authorList>
    </citation>
    <scope>NUCLEOTIDE SEQUENCE</scope>
    <source>
        <strain evidence="1">YXFP-22015</strain>
    </source>
</reference>
<gene>
    <name evidence="1" type="ORF">N3K66_005388</name>
</gene>
<keyword evidence="2" id="KW-1185">Reference proteome</keyword>
<comment type="caution">
    <text evidence="1">The sequence shown here is derived from an EMBL/GenBank/DDBJ whole genome shotgun (WGS) entry which is preliminary data.</text>
</comment>
<accession>A0ACC0UXQ0</accession>
<dbReference type="EMBL" id="CM047944">
    <property type="protein sequence ID" value="KAI9898927.1"/>
    <property type="molecule type" value="Genomic_DNA"/>
</dbReference>